<organism evidence="7 8">
    <name type="scientific">Photobacterium alginatilyticum</name>
    <dbReference type="NCBI Taxonomy" id="1775171"/>
    <lineage>
        <taxon>Bacteria</taxon>
        <taxon>Pseudomonadati</taxon>
        <taxon>Pseudomonadota</taxon>
        <taxon>Gammaproteobacteria</taxon>
        <taxon>Vibrionales</taxon>
        <taxon>Vibrionaceae</taxon>
        <taxon>Photobacterium</taxon>
    </lineage>
</organism>
<dbReference type="InterPro" id="IPR018201">
    <property type="entry name" value="Ketoacyl_synth_AS"/>
</dbReference>
<dbReference type="InterPro" id="IPR014031">
    <property type="entry name" value="Ketoacyl_synth_C"/>
</dbReference>
<dbReference type="Pfam" id="PF00668">
    <property type="entry name" value="Condensation"/>
    <property type="match status" value="1"/>
</dbReference>
<evidence type="ECO:0000259" key="5">
    <source>
        <dbReference type="PROSITE" id="PS50075"/>
    </source>
</evidence>
<sequence>MTSCKLLSNRHGETDMSDNKALARYLLEQVQAGKFDKGHALALIKALGATRARTDVAIVGISCRFSAAETPLAFWQKLVQEKTGGGKYSPNRHADMRYLFGDPAVPKDAEICINNLLSDIDKFDAGEFSLLAKEAQLMDPGQRELMLAAWQAIDDAGYSPQQWMNTHTGVFVGVDSNGKFNLDRYIREQSLYSSMGSMTGWFPGRIAAALNVDGPCLAMDTGCSSGLVALDAAVNAIRDNTCEQAIVASVNLLNLYKSDVADGMEGMNATSERSAAFDDNANGMLWGEGACSVIVKPLQKAIEAGDNIYGVIRGTAVNHDGQAVRQSKVMQKAWQDGRINPEELDYIEAHGTGTHLGDSIELSSIISAFKPYTKKKQFCGMGSLMANIGHTAGVSGLARVIKVLLAMKHNKLPASPNFHVPNHHLQLEQSPVYIQDCLTDWPQPDKPKLVGVSAFSMTKTNCHMVIEEYQAPETELPDVPLLLTVTADDIDKLKRQLSAMHTRLCQDEQLDLGALCYTANTGRQLRSHVITLAFASRTECLQRLEAARKDLGDNWESSAQEGAVYHVLAPVPTSRQGLAMPPAGAGREIHLLEQVEALYRAGKQVDWSSLYDGYTFRRISLPGYPRNTDRCWAPKSALRPFRPDCEQEDEYEEHPAHQVQLTGRGDEGYSETEQAIGAIWGELFGLDTIAIDQSFVDYGGNSLSAAVLVQSLSHNLHKTVKPELLYQYQTIEALAAVLEEKPESDIQALAPIQEMITGEQPISSTQAFMLGISDTLKNPGHLTVGVVLSVQYSLVPERVRDAVQYLDGYYDMLRARFAKTDGQWHQAIAPEGEAVNFQHIDISEVPEQEHKRFIEETVNSKLCALDLASGPLYTVTVFTQGEGKPDYLAAYFHHVLMDAFSLNLYMGSLLTLYNQVTHGGPLTLGSKPLSYFQFIQESQRYAREISDEQTRFMTETPLQDLPLLPQDYADGINYRYSKEEHKQVFDKETTDKLCRVLVKQHQVTVLDLLVAALAHTVAGWTKGEWVEIHNVITGRDVIHDRSHDFTQTLGLFAVGCDFVLQHRPSESPLAYLQDIQSQLLSLPAKGCGNFITQNIETREPGSRYDYLRKQVSINYLGDMFEVDEDSPVRVVDGISIEVDDDHLVHADILDVRGSIQNGQLTMIWGYNRKIHHIDTIRKLSEQFGAFLHHLVE</sequence>
<dbReference type="InterPro" id="IPR036736">
    <property type="entry name" value="ACP-like_sf"/>
</dbReference>
<keyword evidence="4" id="KW-0808">Transferase</keyword>
<evidence type="ECO:0000313" key="7">
    <source>
        <dbReference type="EMBL" id="NBI52239.1"/>
    </source>
</evidence>
<dbReference type="InterPro" id="IPR014030">
    <property type="entry name" value="Ketoacyl_synth_N"/>
</dbReference>
<dbReference type="Gene3D" id="3.30.559.30">
    <property type="entry name" value="Nonribosomal peptide synthetase, condensation domain"/>
    <property type="match status" value="1"/>
</dbReference>
<protein>
    <recommendedName>
        <fullName evidence="9">Carrier domain-containing protein</fullName>
    </recommendedName>
</protein>
<dbReference type="PROSITE" id="PS00606">
    <property type="entry name" value="KS3_1"/>
    <property type="match status" value="1"/>
</dbReference>
<dbReference type="Proteomes" id="UP000738517">
    <property type="component" value="Unassembled WGS sequence"/>
</dbReference>
<dbReference type="PROSITE" id="PS50075">
    <property type="entry name" value="CARRIER"/>
    <property type="match status" value="1"/>
</dbReference>
<name>A0ABW9YEN7_9GAMM</name>
<dbReference type="SMART" id="SM00825">
    <property type="entry name" value="PKS_KS"/>
    <property type="match status" value="1"/>
</dbReference>
<keyword evidence="8" id="KW-1185">Reference proteome</keyword>
<dbReference type="InterPro" id="IPR009081">
    <property type="entry name" value="PP-bd_ACP"/>
</dbReference>
<accession>A0ABW9YEN7</accession>
<dbReference type="InterPro" id="IPR020841">
    <property type="entry name" value="PKS_Beta-ketoAc_synthase_dom"/>
</dbReference>
<dbReference type="EMBL" id="RSEJ01000005">
    <property type="protein sequence ID" value="NBI52239.1"/>
    <property type="molecule type" value="Genomic_DNA"/>
</dbReference>
<dbReference type="Pfam" id="PF00109">
    <property type="entry name" value="ketoacyl-synt"/>
    <property type="match status" value="1"/>
</dbReference>
<keyword evidence="2" id="KW-0596">Phosphopantetheine</keyword>
<evidence type="ECO:0000256" key="3">
    <source>
        <dbReference type="ARBA" id="ARBA00022553"/>
    </source>
</evidence>
<dbReference type="PANTHER" id="PTHR43775:SF37">
    <property type="entry name" value="SI:DKEY-61P9.11"/>
    <property type="match status" value="1"/>
</dbReference>
<dbReference type="Pfam" id="PF22621">
    <property type="entry name" value="CurL-like_PKS_C"/>
    <property type="match status" value="1"/>
</dbReference>
<evidence type="ECO:0008006" key="9">
    <source>
        <dbReference type="Google" id="ProtNLM"/>
    </source>
</evidence>
<reference evidence="7 8" key="1">
    <citation type="journal article" date="2017" name="Int. J. Syst. Evol. Microbiol.">
        <title>Photobacterium alginatilyticum sp. nov., a marine bacterium isolated from bottom seawater.</title>
        <authorList>
            <person name="Wang X."/>
            <person name="Wang Y."/>
            <person name="Yang X."/>
            <person name="Sun H."/>
            <person name="Li B."/>
            <person name="Zhang X.H."/>
        </authorList>
    </citation>
    <scope>NUCLEOTIDE SEQUENCE [LARGE SCALE GENOMIC DNA]</scope>
    <source>
        <strain evidence="7 8">P03D4</strain>
    </source>
</reference>
<dbReference type="Gene3D" id="3.40.47.10">
    <property type="match status" value="1"/>
</dbReference>
<evidence type="ECO:0000259" key="6">
    <source>
        <dbReference type="PROSITE" id="PS52004"/>
    </source>
</evidence>
<dbReference type="SMART" id="SM00823">
    <property type="entry name" value="PKS_PP"/>
    <property type="match status" value="1"/>
</dbReference>
<dbReference type="Gene3D" id="3.30.559.10">
    <property type="entry name" value="Chloramphenicol acetyltransferase-like domain"/>
    <property type="match status" value="1"/>
</dbReference>
<evidence type="ECO:0000256" key="4">
    <source>
        <dbReference type="ARBA" id="ARBA00022679"/>
    </source>
</evidence>
<comment type="caution">
    <text evidence="7">The sequence shown here is derived from an EMBL/GenBank/DDBJ whole genome shotgun (WGS) entry which is preliminary data.</text>
</comment>
<dbReference type="InterPro" id="IPR016039">
    <property type="entry name" value="Thiolase-like"/>
</dbReference>
<dbReference type="InterPro" id="IPR020806">
    <property type="entry name" value="PKS_PP-bd"/>
</dbReference>
<feature type="domain" description="Ketosynthase family 3 (KS3)" evidence="6">
    <location>
        <begin position="53"/>
        <end position="468"/>
    </location>
</feature>
<gene>
    <name evidence="7" type="ORF">EIZ48_06600</name>
</gene>
<dbReference type="SUPFAM" id="SSF52777">
    <property type="entry name" value="CoA-dependent acyltransferases"/>
    <property type="match status" value="2"/>
</dbReference>
<dbReference type="InterPro" id="IPR001242">
    <property type="entry name" value="Condensation_dom"/>
</dbReference>
<dbReference type="Pfam" id="PF00550">
    <property type="entry name" value="PP-binding"/>
    <property type="match status" value="1"/>
</dbReference>
<keyword evidence="3" id="KW-0597">Phosphoprotein</keyword>
<feature type="domain" description="Carrier" evidence="5">
    <location>
        <begin position="667"/>
        <end position="742"/>
    </location>
</feature>
<dbReference type="CDD" id="cd00833">
    <property type="entry name" value="PKS"/>
    <property type="match status" value="1"/>
</dbReference>
<dbReference type="Gene3D" id="1.10.1200.10">
    <property type="entry name" value="ACP-like"/>
    <property type="match status" value="1"/>
</dbReference>
<dbReference type="InterPro" id="IPR050091">
    <property type="entry name" value="PKS_NRPS_Biosynth_Enz"/>
</dbReference>
<evidence type="ECO:0000313" key="8">
    <source>
        <dbReference type="Proteomes" id="UP000738517"/>
    </source>
</evidence>
<dbReference type="PANTHER" id="PTHR43775">
    <property type="entry name" value="FATTY ACID SYNTHASE"/>
    <property type="match status" value="1"/>
</dbReference>
<dbReference type="InterPro" id="IPR023213">
    <property type="entry name" value="CAT-like_dom_sf"/>
</dbReference>
<evidence type="ECO:0000256" key="2">
    <source>
        <dbReference type="ARBA" id="ARBA00022450"/>
    </source>
</evidence>
<comment type="pathway">
    <text evidence="1">Lipid metabolism; fatty acid biosynthesis.</text>
</comment>
<dbReference type="Pfam" id="PF02801">
    <property type="entry name" value="Ketoacyl-synt_C"/>
    <property type="match status" value="1"/>
</dbReference>
<dbReference type="SUPFAM" id="SSF53901">
    <property type="entry name" value="Thiolase-like"/>
    <property type="match status" value="1"/>
</dbReference>
<dbReference type="Gene3D" id="1.10.1240.100">
    <property type="match status" value="1"/>
</dbReference>
<dbReference type="PROSITE" id="PS52004">
    <property type="entry name" value="KS3_2"/>
    <property type="match status" value="1"/>
</dbReference>
<evidence type="ECO:0000256" key="1">
    <source>
        <dbReference type="ARBA" id="ARBA00005194"/>
    </source>
</evidence>
<proteinExistence type="predicted"/>
<dbReference type="SUPFAM" id="SSF47336">
    <property type="entry name" value="ACP-like"/>
    <property type="match status" value="1"/>
</dbReference>